<evidence type="ECO:0000313" key="2">
    <source>
        <dbReference type="Proteomes" id="UP000249016"/>
    </source>
</evidence>
<dbReference type="AlphaFoldDB" id="A0A327NI98"/>
<proteinExistence type="predicted"/>
<dbReference type="PANTHER" id="PTHR34599">
    <property type="entry name" value="PEROXIDASE-RELATED"/>
    <property type="match status" value="1"/>
</dbReference>
<dbReference type="SUPFAM" id="SSF48317">
    <property type="entry name" value="Acid phosphatase/Vanadium-dependent haloperoxidase"/>
    <property type="match status" value="1"/>
</dbReference>
<dbReference type="Gene3D" id="1.10.606.20">
    <property type="match status" value="1"/>
</dbReference>
<dbReference type="InterPro" id="IPR052559">
    <property type="entry name" value="V-haloperoxidase"/>
</dbReference>
<sequence>MKIRSFSISLSALLLWMVGCKEPIIDEGVLPFVVPTSVDADGGNWRTIILKSASDIAVPQPVAITSDAYKKELADVKNGVLAATPEQNTAVNYWAAGGVLRWNQIARQLVAKYNVAPGYDYATGQTTTADAGNPYAGPPFAARVYALLSVAQYDALVVAWRAKYQYNRPSLEQQGVVARVPILDVPSYPSEDAAVAEVSCQMLAYFFPNEVAFLKAKATEHKQSRLWVGANVPSDLKAGEDLATTLMTKVIDRAKSDRFSAANDPGNTWQTALAKSSYDQKWKSIELPERVPILPLAGKVKTWYDSTAIFQTSPAAPPATTSSEFQKALSEVRDIANTRTRDQWRIASYWDNGPGTYSLAGLWNFLVEDLIRQDGQNELRTARTYALLNRAMQDGVTASWRTMYTYFVPRPSQLDPTIKTATPIPNAPGYVADRATVSTAAATVLGYLFPDEATRLTAQAAEASLSGLYGGTQFRFDADGGAKLGTTIGQLAVAGAKTDGAK</sequence>
<dbReference type="Proteomes" id="UP000249016">
    <property type="component" value="Unassembled WGS sequence"/>
</dbReference>
<evidence type="ECO:0000313" key="1">
    <source>
        <dbReference type="EMBL" id="RAI75071.1"/>
    </source>
</evidence>
<dbReference type="CDD" id="cd03380">
    <property type="entry name" value="PAP2_like_1"/>
    <property type="match status" value="1"/>
</dbReference>
<keyword evidence="2" id="KW-1185">Reference proteome</keyword>
<organism evidence="1 2">
    <name type="scientific">Spirosoma telluris</name>
    <dbReference type="NCBI Taxonomy" id="2183553"/>
    <lineage>
        <taxon>Bacteria</taxon>
        <taxon>Pseudomonadati</taxon>
        <taxon>Bacteroidota</taxon>
        <taxon>Cytophagia</taxon>
        <taxon>Cytophagales</taxon>
        <taxon>Cytophagaceae</taxon>
        <taxon>Spirosoma</taxon>
    </lineage>
</organism>
<dbReference type="GO" id="GO:0004601">
    <property type="term" value="F:peroxidase activity"/>
    <property type="evidence" value="ECO:0007669"/>
    <property type="project" value="InterPro"/>
</dbReference>
<protein>
    <submittedName>
        <fullName evidence="1">PA-phosphatase</fullName>
    </submittedName>
</protein>
<dbReference type="PROSITE" id="PS51257">
    <property type="entry name" value="PROKAR_LIPOPROTEIN"/>
    <property type="match status" value="1"/>
</dbReference>
<dbReference type="Gene3D" id="1.10.606.10">
    <property type="entry name" value="Vanadium-containing Chloroperoxidase, domain 2"/>
    <property type="match status" value="1"/>
</dbReference>
<reference evidence="1 2" key="1">
    <citation type="submission" date="2018-06" db="EMBL/GenBank/DDBJ databases">
        <title>Spirosoma sp. HMF3257 Genome sequencing and assembly.</title>
        <authorList>
            <person name="Kang H."/>
            <person name="Cha I."/>
            <person name="Kim H."/>
            <person name="Kang J."/>
            <person name="Joh K."/>
        </authorList>
    </citation>
    <scope>NUCLEOTIDE SEQUENCE [LARGE SCALE GENOMIC DNA]</scope>
    <source>
        <strain evidence="1 2">HMF3257</strain>
    </source>
</reference>
<dbReference type="InterPro" id="IPR036938">
    <property type="entry name" value="PAP2/HPO_sf"/>
</dbReference>
<dbReference type="EMBL" id="QLII01000001">
    <property type="protein sequence ID" value="RAI75071.1"/>
    <property type="molecule type" value="Genomic_DNA"/>
</dbReference>
<comment type="caution">
    <text evidence="1">The sequence shown here is derived from an EMBL/GenBank/DDBJ whole genome shotgun (WGS) entry which is preliminary data.</text>
</comment>
<dbReference type="OrthoDB" id="7793240at2"/>
<name>A0A327NI98_9BACT</name>
<dbReference type="RefSeq" id="WP_111343052.1">
    <property type="nucleotide sequence ID" value="NZ_QLII01000001.1"/>
</dbReference>
<gene>
    <name evidence="1" type="ORF">HMF3257_14170</name>
</gene>
<accession>A0A327NI98</accession>
<dbReference type="PANTHER" id="PTHR34599:SF1">
    <property type="entry name" value="PHOSPHATIDIC ACID PHOSPHATASE TYPE 2_HALOPEROXIDASE DOMAIN-CONTAINING PROTEIN"/>
    <property type="match status" value="1"/>
</dbReference>
<dbReference type="InterPro" id="IPR016119">
    <property type="entry name" value="Br/Cl_peroxidase_C"/>
</dbReference>